<dbReference type="InterPro" id="IPR018392">
    <property type="entry name" value="LysM"/>
</dbReference>
<protein>
    <recommendedName>
        <fullName evidence="3">LysM domain-containing protein</fullName>
    </recommendedName>
</protein>
<feature type="chain" id="PRO_5042066290" description="LysM domain-containing protein" evidence="2">
    <location>
        <begin position="28"/>
        <end position="296"/>
    </location>
</feature>
<reference evidence="4" key="1">
    <citation type="submission" date="2023-03" db="EMBL/GenBank/DDBJ databases">
        <title>Massive genome expansion in bonnet fungi (Mycena s.s.) driven by repeated elements and novel gene families across ecological guilds.</title>
        <authorList>
            <consortium name="Lawrence Berkeley National Laboratory"/>
            <person name="Harder C.B."/>
            <person name="Miyauchi S."/>
            <person name="Viragh M."/>
            <person name="Kuo A."/>
            <person name="Thoen E."/>
            <person name="Andreopoulos B."/>
            <person name="Lu D."/>
            <person name="Skrede I."/>
            <person name="Drula E."/>
            <person name="Henrissat B."/>
            <person name="Morin E."/>
            <person name="Kohler A."/>
            <person name="Barry K."/>
            <person name="LaButti K."/>
            <person name="Morin E."/>
            <person name="Salamov A."/>
            <person name="Lipzen A."/>
            <person name="Mereny Z."/>
            <person name="Hegedus B."/>
            <person name="Baldrian P."/>
            <person name="Stursova M."/>
            <person name="Weitz H."/>
            <person name="Taylor A."/>
            <person name="Grigoriev I.V."/>
            <person name="Nagy L.G."/>
            <person name="Martin F."/>
            <person name="Kauserud H."/>
        </authorList>
    </citation>
    <scope>NUCLEOTIDE SEQUENCE</scope>
    <source>
        <strain evidence="4">CBHHK188m</strain>
    </source>
</reference>
<feature type="domain" description="LysM" evidence="3">
    <location>
        <begin position="153"/>
        <end position="197"/>
    </location>
</feature>
<organism evidence="4 5">
    <name type="scientific">Mycena maculata</name>
    <dbReference type="NCBI Taxonomy" id="230809"/>
    <lineage>
        <taxon>Eukaryota</taxon>
        <taxon>Fungi</taxon>
        <taxon>Dikarya</taxon>
        <taxon>Basidiomycota</taxon>
        <taxon>Agaricomycotina</taxon>
        <taxon>Agaricomycetes</taxon>
        <taxon>Agaricomycetidae</taxon>
        <taxon>Agaricales</taxon>
        <taxon>Marasmiineae</taxon>
        <taxon>Mycenaceae</taxon>
        <taxon>Mycena</taxon>
    </lineage>
</organism>
<keyword evidence="2" id="KW-0732">Signal</keyword>
<comment type="caution">
    <text evidence="4">The sequence shown here is derived from an EMBL/GenBank/DDBJ whole genome shotgun (WGS) entry which is preliminary data.</text>
</comment>
<evidence type="ECO:0000256" key="2">
    <source>
        <dbReference type="SAM" id="SignalP"/>
    </source>
</evidence>
<evidence type="ECO:0000313" key="5">
    <source>
        <dbReference type="Proteomes" id="UP001215280"/>
    </source>
</evidence>
<feature type="signal peptide" evidence="2">
    <location>
        <begin position="1"/>
        <end position="27"/>
    </location>
</feature>
<dbReference type="AlphaFoldDB" id="A0AAD7MUF1"/>
<name>A0AAD7MUF1_9AGAR</name>
<dbReference type="Proteomes" id="UP001215280">
    <property type="component" value="Unassembled WGS sequence"/>
</dbReference>
<feature type="non-terminal residue" evidence="4">
    <location>
        <position position="1"/>
    </location>
</feature>
<sequence>MIALLPSISVRCLAALALLALNLRVDATPQFNRRQTSSATASSPSSGILTLTVLSVGPGSVSGPIISLKDLGPLQDFNYTTCDSLLQSVEAHGGPDGYTLKEFFTFNPEIEPNCINLVPNYDYCLISDTPKGITDPLASSPGPTGTRTNPNCSEYVQVGEESCNILGAFFKFNDKQFAFLNFNKSCDSVHNNDTICVRPIAADIYPPDTSAFTYENSNATSSATTTSSLDLTSNPYISAAAATSSTRLGSAVSDNGVSSVPAPTTSTNPSSAAAGTSSTSATAGPISERSSLLFRR</sequence>
<feature type="region of interest" description="Disordered" evidence="1">
    <location>
        <begin position="252"/>
        <end position="296"/>
    </location>
</feature>
<dbReference type="PROSITE" id="PS51782">
    <property type="entry name" value="LYSM"/>
    <property type="match status" value="1"/>
</dbReference>
<keyword evidence="5" id="KW-1185">Reference proteome</keyword>
<dbReference type="EMBL" id="JARJLG010000185">
    <property type="protein sequence ID" value="KAJ7731124.1"/>
    <property type="molecule type" value="Genomic_DNA"/>
</dbReference>
<gene>
    <name evidence="4" type="ORF">DFH07DRAFT_1065792</name>
</gene>
<feature type="compositionally biased region" description="Low complexity" evidence="1">
    <location>
        <begin position="256"/>
        <end position="285"/>
    </location>
</feature>
<evidence type="ECO:0000256" key="1">
    <source>
        <dbReference type="SAM" id="MobiDB-lite"/>
    </source>
</evidence>
<evidence type="ECO:0000313" key="4">
    <source>
        <dbReference type="EMBL" id="KAJ7731124.1"/>
    </source>
</evidence>
<evidence type="ECO:0000259" key="3">
    <source>
        <dbReference type="PROSITE" id="PS51782"/>
    </source>
</evidence>
<accession>A0AAD7MUF1</accession>
<proteinExistence type="predicted"/>